<evidence type="ECO:0000313" key="2">
    <source>
        <dbReference type="Proteomes" id="UP000187203"/>
    </source>
</evidence>
<comment type="caution">
    <text evidence="1">The sequence shown here is derived from an EMBL/GenBank/DDBJ whole genome shotgun (WGS) entry which is preliminary data.</text>
</comment>
<dbReference type="Proteomes" id="UP000187203">
    <property type="component" value="Unassembled WGS sequence"/>
</dbReference>
<reference evidence="2" key="1">
    <citation type="submission" date="2013-09" db="EMBL/GenBank/DDBJ databases">
        <title>Corchorus olitorius genome sequencing.</title>
        <authorList>
            <person name="Alam M."/>
            <person name="Haque M.S."/>
            <person name="Islam M.S."/>
            <person name="Emdad E.M."/>
            <person name="Islam M.M."/>
            <person name="Ahmed B."/>
            <person name="Halim A."/>
            <person name="Hossen Q.M.M."/>
            <person name="Hossain M.Z."/>
            <person name="Ahmed R."/>
            <person name="Khan M.M."/>
            <person name="Islam R."/>
            <person name="Rashid M.M."/>
            <person name="Khan S.A."/>
            <person name="Rahman M.S."/>
            <person name="Alam M."/>
            <person name="Yahiya A.S."/>
            <person name="Khan M.S."/>
            <person name="Azam M.S."/>
            <person name="Haque T."/>
            <person name="Lashkar M.Z.H."/>
            <person name="Akhand A.I."/>
            <person name="Morshed G."/>
            <person name="Roy S."/>
            <person name="Uddin K.S."/>
            <person name="Rabeya T."/>
            <person name="Hossain A.S."/>
            <person name="Chowdhury A."/>
            <person name="Snigdha A.R."/>
            <person name="Mortoza M.S."/>
            <person name="Matin S.A."/>
            <person name="Hoque S.M.E."/>
            <person name="Islam M.K."/>
            <person name="Roy D.K."/>
            <person name="Haider R."/>
            <person name="Moosa M.M."/>
            <person name="Elias S.M."/>
            <person name="Hasan A.M."/>
            <person name="Jahan S."/>
            <person name="Shafiuddin M."/>
            <person name="Mahmood N."/>
            <person name="Shommy N.S."/>
        </authorList>
    </citation>
    <scope>NUCLEOTIDE SEQUENCE [LARGE SCALE GENOMIC DNA]</scope>
    <source>
        <strain evidence="2">cv. O-4</strain>
    </source>
</reference>
<dbReference type="AlphaFoldDB" id="A0A1R3JF16"/>
<accession>A0A1R3JF16</accession>
<name>A0A1R3JF16_9ROSI</name>
<protein>
    <submittedName>
        <fullName evidence="1">Uncharacterized protein</fullName>
    </submittedName>
</protein>
<evidence type="ECO:0000313" key="1">
    <source>
        <dbReference type="EMBL" id="OMO93428.1"/>
    </source>
</evidence>
<keyword evidence="2" id="KW-1185">Reference proteome</keyword>
<dbReference type="EMBL" id="AWUE01016262">
    <property type="protein sequence ID" value="OMO93428.1"/>
    <property type="molecule type" value="Genomic_DNA"/>
</dbReference>
<gene>
    <name evidence="1" type="ORF">COLO4_16859</name>
</gene>
<sequence>MYHLKADVGRHVAAGFGHQIAALMAEENELVDQHSD</sequence>
<proteinExistence type="predicted"/>
<organism evidence="1 2">
    <name type="scientific">Corchorus olitorius</name>
    <dbReference type="NCBI Taxonomy" id="93759"/>
    <lineage>
        <taxon>Eukaryota</taxon>
        <taxon>Viridiplantae</taxon>
        <taxon>Streptophyta</taxon>
        <taxon>Embryophyta</taxon>
        <taxon>Tracheophyta</taxon>
        <taxon>Spermatophyta</taxon>
        <taxon>Magnoliopsida</taxon>
        <taxon>eudicotyledons</taxon>
        <taxon>Gunneridae</taxon>
        <taxon>Pentapetalae</taxon>
        <taxon>rosids</taxon>
        <taxon>malvids</taxon>
        <taxon>Malvales</taxon>
        <taxon>Malvaceae</taxon>
        <taxon>Grewioideae</taxon>
        <taxon>Apeibeae</taxon>
        <taxon>Corchorus</taxon>
    </lineage>
</organism>